<keyword evidence="1" id="KW-0732">Signal</keyword>
<feature type="signal peptide" evidence="1">
    <location>
        <begin position="1"/>
        <end position="22"/>
    </location>
</feature>
<accession>A0A316FY79</accession>
<feature type="domain" description="TTHB210-like" evidence="2">
    <location>
        <begin position="45"/>
        <end position="92"/>
    </location>
</feature>
<dbReference type="KEGG" id="salo:EF888_15280"/>
<comment type="caution">
    <text evidence="3">The sequence shown here is derived from an EMBL/GenBank/DDBJ whole genome shotgun (WGS) entry which is preliminary data.</text>
</comment>
<dbReference type="EMBL" id="QGGV01000013">
    <property type="protein sequence ID" value="PWK53549.1"/>
    <property type="molecule type" value="Genomic_DNA"/>
</dbReference>
<dbReference type="OrthoDB" id="2867208at2"/>
<organism evidence="3 4">
    <name type="scientific">Silicimonas algicola</name>
    <dbReference type="NCBI Taxonomy" id="1826607"/>
    <lineage>
        <taxon>Bacteria</taxon>
        <taxon>Pseudomonadati</taxon>
        <taxon>Pseudomonadota</taxon>
        <taxon>Alphaproteobacteria</taxon>
        <taxon>Rhodobacterales</taxon>
        <taxon>Paracoccaceae</taxon>
    </lineage>
</organism>
<evidence type="ECO:0000256" key="1">
    <source>
        <dbReference type="SAM" id="SignalP"/>
    </source>
</evidence>
<evidence type="ECO:0000313" key="3">
    <source>
        <dbReference type="EMBL" id="PWK53549.1"/>
    </source>
</evidence>
<dbReference type="CDD" id="cd11669">
    <property type="entry name" value="TTHB210-like"/>
    <property type="match status" value="1"/>
</dbReference>
<evidence type="ECO:0000259" key="2">
    <source>
        <dbReference type="Pfam" id="PF18197"/>
    </source>
</evidence>
<protein>
    <recommendedName>
        <fullName evidence="2">TTHB210-like domain-containing protein</fullName>
    </recommendedName>
</protein>
<dbReference type="InterPro" id="IPR040832">
    <property type="entry name" value="TTHB210-like_dom"/>
</dbReference>
<name>A0A316FY79_9RHOB</name>
<dbReference type="RefSeq" id="WP_109761015.1">
    <property type="nucleotide sequence ID" value="NZ_CP034588.1"/>
</dbReference>
<dbReference type="Proteomes" id="UP000245390">
    <property type="component" value="Unassembled WGS sequence"/>
</dbReference>
<gene>
    <name evidence="3" type="ORF">C8D95_11374</name>
</gene>
<feature type="chain" id="PRO_5016284747" description="TTHB210-like domain-containing protein" evidence="1">
    <location>
        <begin position="23"/>
        <end position="260"/>
    </location>
</feature>
<dbReference type="InterPro" id="IPR033786">
    <property type="entry name" value="TTHB210-like"/>
</dbReference>
<proteinExistence type="predicted"/>
<keyword evidence="4" id="KW-1185">Reference proteome</keyword>
<evidence type="ECO:0000313" key="4">
    <source>
        <dbReference type="Proteomes" id="UP000245390"/>
    </source>
</evidence>
<dbReference type="AlphaFoldDB" id="A0A316FY79"/>
<dbReference type="Pfam" id="PF18197">
    <property type="entry name" value="TTHB210-like"/>
    <property type="match status" value="1"/>
</dbReference>
<sequence length="260" mass="27659">MTLQSTLRAALMASVIPLAATAQGIELGPEMPLGEGTARAFTETDAAGFATRIGIEITEEAVASIGQDMIFVTVPLPEAALEAGYDHVSLDWMPHGHAPGALFGVPHFDVHFYMTTEAERLAIDPADPLFMEKAANRPSADLMPPNFVPPPELDPIPAMGEHWLDVTDPVFAGQPFEAVLIYGAWDGELIFVEPMVTRDLLLSRQDFGGALGQPARVDEPLSLPSAWSVSFDAETGVHIVSIDALEARMSDAGAGAQATN</sequence>
<reference evidence="3 4" key="1">
    <citation type="submission" date="2018-05" db="EMBL/GenBank/DDBJ databases">
        <title>Genomic Encyclopedia of Type Strains, Phase IV (KMG-IV): sequencing the most valuable type-strain genomes for metagenomic binning, comparative biology and taxonomic classification.</title>
        <authorList>
            <person name="Goeker M."/>
        </authorList>
    </citation>
    <scope>NUCLEOTIDE SEQUENCE [LARGE SCALE GENOMIC DNA]</scope>
    <source>
        <strain evidence="3 4">DSM 103371</strain>
    </source>
</reference>